<proteinExistence type="predicted"/>
<sequence length="364" mass="38958">MKLKVVLVVSLVVILVSAGSVGAEKLGSANLTARSLGMGGAFTGLADDLSSLYYNPAGMVNSGLLGIQLDLGTMVSISDELDELQDIPDKINDDSISDALSVIPDDVNFMGQGQLAANFKSFGVAYTTKAFAESSNQGSSASAKLIKLQEGVLSLGNELIGLPFGVGRLVYGMNYRLIKLEKESYAVSSATEVTKIESDDDSFAIDLGLLMNMTDNFRVGLQIQNLIKPDFDLSGDKEKSHYDGSTWVIDSDSYSEEMKLDRVGRIGASLRVPIIDLTLAADIDNLGFLSDTKDDEVYHFGIEKDIIFNGLSLRAGTFSQEDGDNYLTCGLGLNLKALHLDIAAASDDRFDKSVAAVVSGRVKF</sequence>
<evidence type="ECO:0000313" key="1">
    <source>
        <dbReference type="EMBL" id="QTL96912.1"/>
    </source>
</evidence>
<protein>
    <submittedName>
        <fullName evidence="1">Uncharacterized protein</fullName>
    </submittedName>
</protein>
<name>A0A8A7KGA8_9FIRM</name>
<dbReference type="EMBL" id="CP046640">
    <property type="protein sequence ID" value="QTL96912.1"/>
    <property type="molecule type" value="Genomic_DNA"/>
</dbReference>
<evidence type="ECO:0000313" key="2">
    <source>
        <dbReference type="Proteomes" id="UP000665020"/>
    </source>
</evidence>
<dbReference type="Proteomes" id="UP000665020">
    <property type="component" value="Chromosome"/>
</dbReference>
<accession>A0A8A7KGA8</accession>
<dbReference type="Gene3D" id="2.40.160.60">
    <property type="entry name" value="Outer membrane protein transport protein (OMPP1/FadL/TodX)"/>
    <property type="match status" value="1"/>
</dbReference>
<dbReference type="InterPro" id="IPR032811">
    <property type="entry name" value="Put_conjugal_transfer"/>
</dbReference>
<dbReference type="RefSeq" id="WP_230868590.1">
    <property type="nucleotide sequence ID" value="NZ_CP046640.1"/>
</dbReference>
<dbReference type="KEGG" id="ifn:GM661_02440"/>
<gene>
    <name evidence="1" type="ORF">GM661_02440</name>
</gene>
<dbReference type="Pfam" id="PF13729">
    <property type="entry name" value="TraF_2"/>
    <property type="match status" value="1"/>
</dbReference>
<reference evidence="1" key="1">
    <citation type="submission" date="2019-12" db="EMBL/GenBank/DDBJ databases">
        <authorList>
            <person name="zhang j."/>
            <person name="sun C.M."/>
        </authorList>
    </citation>
    <scope>NUCLEOTIDE SEQUENCE</scope>
    <source>
        <strain evidence="1">NS-1</strain>
    </source>
</reference>
<dbReference type="SUPFAM" id="SSF56935">
    <property type="entry name" value="Porins"/>
    <property type="match status" value="1"/>
</dbReference>
<keyword evidence="2" id="KW-1185">Reference proteome</keyword>
<organism evidence="1 2">
    <name type="scientific">Iocasia fonsfrigidae</name>
    <dbReference type="NCBI Taxonomy" id="2682810"/>
    <lineage>
        <taxon>Bacteria</taxon>
        <taxon>Bacillati</taxon>
        <taxon>Bacillota</taxon>
        <taxon>Clostridia</taxon>
        <taxon>Halanaerobiales</taxon>
        <taxon>Halanaerobiaceae</taxon>
        <taxon>Iocasia</taxon>
    </lineage>
</organism>
<dbReference type="AlphaFoldDB" id="A0A8A7KGA8"/>